<sequence length="141" mass="16707">MLTKLYEITYDYNFVKIIEALLSNRRFFVTLDGKNSRWRNLKNGLPQGSVLAPTLFNIYTNDQPISKIQISNTIYTQMTQQSQYKTTPSRPLRGNYQTHLPKWMNILKQTLYVHFTLRPNSLKTEVCAFHLRKRKLTENFT</sequence>
<dbReference type="PANTHER" id="PTHR36688">
    <property type="entry name" value="ENDO/EXONUCLEASE/PHOSPHATASE DOMAIN-CONTAINING PROTEIN"/>
    <property type="match status" value="1"/>
</dbReference>
<accession>A0A2S2PVA2</accession>
<keyword evidence="1" id="KW-0695">RNA-directed DNA polymerase</keyword>
<dbReference type="InterPro" id="IPR052560">
    <property type="entry name" value="RdDP_mobile_element"/>
</dbReference>
<dbReference type="PANTHER" id="PTHR36688:SF1">
    <property type="entry name" value="ENDONUCLEASE_EXONUCLEASE_PHOSPHATASE DOMAIN-CONTAINING PROTEIN"/>
    <property type="match status" value="1"/>
</dbReference>
<dbReference type="GO" id="GO:0003964">
    <property type="term" value="F:RNA-directed DNA polymerase activity"/>
    <property type="evidence" value="ECO:0007669"/>
    <property type="project" value="UniProtKB-KW"/>
</dbReference>
<gene>
    <name evidence="1" type="primary">pol_17</name>
    <name evidence="1" type="ORF">g.28763</name>
</gene>
<organism evidence="1">
    <name type="scientific">Sipha flava</name>
    <name type="common">yellow sugarcane aphid</name>
    <dbReference type="NCBI Taxonomy" id="143950"/>
    <lineage>
        <taxon>Eukaryota</taxon>
        <taxon>Metazoa</taxon>
        <taxon>Ecdysozoa</taxon>
        <taxon>Arthropoda</taxon>
        <taxon>Hexapoda</taxon>
        <taxon>Insecta</taxon>
        <taxon>Pterygota</taxon>
        <taxon>Neoptera</taxon>
        <taxon>Paraneoptera</taxon>
        <taxon>Hemiptera</taxon>
        <taxon>Sternorrhyncha</taxon>
        <taxon>Aphidomorpha</taxon>
        <taxon>Aphidoidea</taxon>
        <taxon>Aphididae</taxon>
        <taxon>Sipha</taxon>
    </lineage>
</organism>
<keyword evidence="1" id="KW-0808">Transferase</keyword>
<name>A0A2S2PVA2_9HEMI</name>
<evidence type="ECO:0000313" key="1">
    <source>
        <dbReference type="EMBL" id="MBY69457.1"/>
    </source>
</evidence>
<reference evidence="1" key="1">
    <citation type="submission" date="2018-04" db="EMBL/GenBank/DDBJ databases">
        <title>Transcriptome assembly of Sipha flava.</title>
        <authorList>
            <person name="Scully E.D."/>
            <person name="Geib S.M."/>
            <person name="Palmer N.A."/>
            <person name="Koch K."/>
            <person name="Bradshaw J."/>
            <person name="Heng-Moss T."/>
            <person name="Sarath G."/>
        </authorList>
    </citation>
    <scope>NUCLEOTIDE SEQUENCE</scope>
</reference>
<protein>
    <submittedName>
        <fullName evidence="1">RNA-directed DNA polymerase from mobile element jockey</fullName>
    </submittedName>
</protein>
<keyword evidence="1" id="KW-0548">Nucleotidyltransferase</keyword>
<proteinExistence type="predicted"/>
<dbReference type="EMBL" id="GGMS01000254">
    <property type="protein sequence ID" value="MBY69457.1"/>
    <property type="molecule type" value="Transcribed_RNA"/>
</dbReference>
<dbReference type="AlphaFoldDB" id="A0A2S2PVA2"/>